<keyword evidence="2" id="KW-0808">Transferase</keyword>
<dbReference type="Pfam" id="PF12804">
    <property type="entry name" value="NTP_transf_3"/>
    <property type="match status" value="1"/>
</dbReference>
<protein>
    <submittedName>
        <fullName evidence="2">Molybdenum cofactor guanylyltransferase</fullName>
    </submittedName>
</protein>
<dbReference type="Proteomes" id="UP001500218">
    <property type="component" value="Unassembled WGS sequence"/>
</dbReference>
<feature type="domain" description="MobA-like NTP transferase" evidence="1">
    <location>
        <begin position="5"/>
        <end position="153"/>
    </location>
</feature>
<accession>A0ABP4YPF8</accession>
<dbReference type="GO" id="GO:0016779">
    <property type="term" value="F:nucleotidyltransferase activity"/>
    <property type="evidence" value="ECO:0007669"/>
    <property type="project" value="UniProtKB-KW"/>
</dbReference>
<evidence type="ECO:0000313" key="3">
    <source>
        <dbReference type="Proteomes" id="UP001500218"/>
    </source>
</evidence>
<evidence type="ECO:0000259" key="1">
    <source>
        <dbReference type="Pfam" id="PF12804"/>
    </source>
</evidence>
<name>A0ABP4YPF8_9ACTN</name>
<proteinExistence type="predicted"/>
<dbReference type="Gene3D" id="3.90.550.10">
    <property type="entry name" value="Spore Coat Polysaccharide Biosynthesis Protein SpsA, Chain A"/>
    <property type="match status" value="1"/>
</dbReference>
<dbReference type="InterPro" id="IPR025877">
    <property type="entry name" value="MobA-like_NTP_Trfase"/>
</dbReference>
<dbReference type="InterPro" id="IPR029044">
    <property type="entry name" value="Nucleotide-diphossugar_trans"/>
</dbReference>
<keyword evidence="2" id="KW-0548">Nucleotidyltransferase</keyword>
<organism evidence="2 3">
    <name type="scientific">Luedemannella flava</name>
    <dbReference type="NCBI Taxonomy" id="349316"/>
    <lineage>
        <taxon>Bacteria</taxon>
        <taxon>Bacillati</taxon>
        <taxon>Actinomycetota</taxon>
        <taxon>Actinomycetes</taxon>
        <taxon>Micromonosporales</taxon>
        <taxon>Micromonosporaceae</taxon>
        <taxon>Luedemannella</taxon>
    </lineage>
</organism>
<reference evidence="3" key="1">
    <citation type="journal article" date="2019" name="Int. J. Syst. Evol. Microbiol.">
        <title>The Global Catalogue of Microorganisms (GCM) 10K type strain sequencing project: providing services to taxonomists for standard genome sequencing and annotation.</title>
        <authorList>
            <consortium name="The Broad Institute Genomics Platform"/>
            <consortium name="The Broad Institute Genome Sequencing Center for Infectious Disease"/>
            <person name="Wu L."/>
            <person name="Ma J."/>
        </authorList>
    </citation>
    <scope>NUCLEOTIDE SEQUENCE [LARGE SCALE GENOMIC DNA]</scope>
    <source>
        <strain evidence="3">JCM 13250</strain>
    </source>
</reference>
<sequence length="192" mass="19432">MARPGPKPALAVGGVPMVLRVLGAVEAARPRVVVGPDTLAGLLPPDVIVTMESPPAGGPAAAAAAGLAVRLPDHGPRPDIVVLLAADLPFLTADAVDTLVAAARDGGRPVDGAVAVDGDGREQWLCGAWSVAALRARISQVGELSGTSLRALLGGLTATHVRLADVAQPTPTFDCDTVDDLNRAEEMTHGRA</sequence>
<dbReference type="SUPFAM" id="SSF53448">
    <property type="entry name" value="Nucleotide-diphospho-sugar transferases"/>
    <property type="match status" value="1"/>
</dbReference>
<comment type="caution">
    <text evidence="2">The sequence shown here is derived from an EMBL/GenBank/DDBJ whole genome shotgun (WGS) entry which is preliminary data.</text>
</comment>
<evidence type="ECO:0000313" key="2">
    <source>
        <dbReference type="EMBL" id="GAA1822877.1"/>
    </source>
</evidence>
<dbReference type="EMBL" id="BAAALT010000194">
    <property type="protein sequence ID" value="GAA1822877.1"/>
    <property type="molecule type" value="Genomic_DNA"/>
</dbReference>
<keyword evidence="3" id="KW-1185">Reference proteome</keyword>
<gene>
    <name evidence="2" type="ORF">GCM10009682_49070</name>
</gene>